<keyword evidence="11" id="KW-1185">Reference proteome</keyword>
<evidence type="ECO:0000259" key="9">
    <source>
        <dbReference type="Pfam" id="PF03725"/>
    </source>
</evidence>
<feature type="compositionally biased region" description="Acidic residues" evidence="7">
    <location>
        <begin position="69"/>
        <end position="82"/>
    </location>
</feature>
<feature type="domain" description="Exoribonuclease phosphorolytic" evidence="8">
    <location>
        <begin position="109"/>
        <end position="202"/>
    </location>
</feature>
<dbReference type="GO" id="GO:0071038">
    <property type="term" value="P:TRAMP-dependent tRNA surveillance pathway"/>
    <property type="evidence" value="ECO:0007669"/>
    <property type="project" value="TreeGrafter"/>
</dbReference>
<dbReference type="InterPro" id="IPR001247">
    <property type="entry name" value="ExoRNase_PH_dom1"/>
</dbReference>
<evidence type="ECO:0000256" key="6">
    <source>
        <dbReference type="ARBA" id="ARBA00042523"/>
    </source>
</evidence>
<dbReference type="PANTHER" id="PTHR11097:SF8">
    <property type="entry name" value="EXOSOME COMPLEX COMPONENT RRP42"/>
    <property type="match status" value="1"/>
</dbReference>
<dbReference type="AlphaFoldDB" id="A0AAD5TQD3"/>
<evidence type="ECO:0000256" key="2">
    <source>
        <dbReference type="ARBA" id="ARBA00004604"/>
    </source>
</evidence>
<evidence type="ECO:0000256" key="4">
    <source>
        <dbReference type="ARBA" id="ARBA00022490"/>
    </source>
</evidence>
<evidence type="ECO:0000256" key="3">
    <source>
        <dbReference type="ARBA" id="ARBA00006678"/>
    </source>
</evidence>
<dbReference type="SUPFAM" id="SSF54211">
    <property type="entry name" value="Ribosomal protein S5 domain 2-like"/>
    <property type="match status" value="1"/>
</dbReference>
<dbReference type="InterPro" id="IPR050590">
    <property type="entry name" value="Exosome_comp_Rrp42_subfam"/>
</dbReference>
<keyword evidence="5" id="KW-0271">Exosome</keyword>
<dbReference type="GO" id="GO:0071028">
    <property type="term" value="P:nuclear mRNA surveillance"/>
    <property type="evidence" value="ECO:0007669"/>
    <property type="project" value="TreeGrafter"/>
</dbReference>
<evidence type="ECO:0000259" key="8">
    <source>
        <dbReference type="Pfam" id="PF01138"/>
    </source>
</evidence>
<dbReference type="GO" id="GO:0016075">
    <property type="term" value="P:rRNA catabolic process"/>
    <property type="evidence" value="ECO:0007669"/>
    <property type="project" value="TreeGrafter"/>
</dbReference>
<feature type="domain" description="Exoribonuclease phosphorolytic" evidence="9">
    <location>
        <begin position="230"/>
        <end position="295"/>
    </location>
</feature>
<evidence type="ECO:0000256" key="5">
    <source>
        <dbReference type="ARBA" id="ARBA00022835"/>
    </source>
</evidence>
<dbReference type="GO" id="GO:0071035">
    <property type="term" value="P:nuclear polyadenylation-dependent rRNA catabolic process"/>
    <property type="evidence" value="ECO:0007669"/>
    <property type="project" value="TreeGrafter"/>
</dbReference>
<evidence type="ECO:0000256" key="1">
    <source>
        <dbReference type="ARBA" id="ARBA00004496"/>
    </source>
</evidence>
<evidence type="ECO:0000256" key="7">
    <source>
        <dbReference type="SAM" id="MobiDB-lite"/>
    </source>
</evidence>
<dbReference type="Gene3D" id="3.30.230.70">
    <property type="entry name" value="GHMP Kinase, N-terminal domain"/>
    <property type="match status" value="1"/>
</dbReference>
<dbReference type="Pfam" id="PF01138">
    <property type="entry name" value="RNase_PH"/>
    <property type="match status" value="2"/>
</dbReference>
<organism evidence="10 11">
    <name type="scientific">Geranomyces variabilis</name>
    <dbReference type="NCBI Taxonomy" id="109894"/>
    <lineage>
        <taxon>Eukaryota</taxon>
        <taxon>Fungi</taxon>
        <taxon>Fungi incertae sedis</taxon>
        <taxon>Chytridiomycota</taxon>
        <taxon>Chytridiomycota incertae sedis</taxon>
        <taxon>Chytridiomycetes</taxon>
        <taxon>Spizellomycetales</taxon>
        <taxon>Powellomycetaceae</taxon>
        <taxon>Geranomyces</taxon>
    </lineage>
</organism>
<dbReference type="InterPro" id="IPR015847">
    <property type="entry name" value="ExoRNase_PH_dom2"/>
</dbReference>
<name>A0AAD5TQD3_9FUNG</name>
<dbReference type="GO" id="GO:0000177">
    <property type="term" value="C:cytoplasmic exosome (RNase complex)"/>
    <property type="evidence" value="ECO:0007669"/>
    <property type="project" value="TreeGrafter"/>
</dbReference>
<dbReference type="GO" id="GO:0005730">
    <property type="term" value="C:nucleolus"/>
    <property type="evidence" value="ECO:0007669"/>
    <property type="project" value="UniProtKB-SubCell"/>
</dbReference>
<dbReference type="CDD" id="cd11367">
    <property type="entry name" value="RNase_PH_RRP42"/>
    <property type="match status" value="1"/>
</dbReference>
<dbReference type="GO" id="GO:0034473">
    <property type="term" value="P:U1 snRNA 3'-end processing"/>
    <property type="evidence" value="ECO:0007669"/>
    <property type="project" value="TreeGrafter"/>
</dbReference>
<dbReference type="GO" id="GO:0034475">
    <property type="term" value="P:U4 snRNA 3'-end processing"/>
    <property type="evidence" value="ECO:0007669"/>
    <property type="project" value="TreeGrafter"/>
</dbReference>
<dbReference type="GO" id="GO:0035925">
    <property type="term" value="F:mRNA 3'-UTR AU-rich region binding"/>
    <property type="evidence" value="ECO:0007669"/>
    <property type="project" value="TreeGrafter"/>
</dbReference>
<dbReference type="GO" id="GO:0034476">
    <property type="term" value="P:U5 snRNA 3'-end processing"/>
    <property type="evidence" value="ECO:0007669"/>
    <property type="project" value="TreeGrafter"/>
</dbReference>
<reference evidence="10" key="1">
    <citation type="submission" date="2020-05" db="EMBL/GenBank/DDBJ databases">
        <title>Phylogenomic resolution of chytrid fungi.</title>
        <authorList>
            <person name="Stajich J.E."/>
            <person name="Amses K."/>
            <person name="Simmons R."/>
            <person name="Seto K."/>
            <person name="Myers J."/>
            <person name="Bonds A."/>
            <person name="Quandt C.A."/>
            <person name="Barry K."/>
            <person name="Liu P."/>
            <person name="Grigoriev I."/>
            <person name="Longcore J.E."/>
            <person name="James T.Y."/>
        </authorList>
    </citation>
    <scope>NUCLEOTIDE SEQUENCE</scope>
    <source>
        <strain evidence="10">JEL0379</strain>
    </source>
</reference>
<protein>
    <recommendedName>
        <fullName evidence="6">Ribosomal RNA-processing protein 42</fullName>
    </recommendedName>
</protein>
<dbReference type="PANTHER" id="PTHR11097">
    <property type="entry name" value="EXOSOME COMPLEX EXONUCLEASE RIBOSOMAL RNA PROCESSING PROTEIN"/>
    <property type="match status" value="1"/>
</dbReference>
<comment type="subcellular location">
    <subcellularLocation>
        <location evidence="1">Cytoplasm</location>
    </subcellularLocation>
    <subcellularLocation>
        <location evidence="2">Nucleus</location>
        <location evidence="2">Nucleolus</location>
    </subcellularLocation>
</comment>
<dbReference type="SUPFAM" id="SSF55666">
    <property type="entry name" value="Ribonuclease PH domain 2-like"/>
    <property type="match status" value="1"/>
</dbReference>
<dbReference type="GO" id="GO:0000176">
    <property type="term" value="C:nuclear exosome (RNase complex)"/>
    <property type="evidence" value="ECO:0007669"/>
    <property type="project" value="TreeGrafter"/>
</dbReference>
<gene>
    <name evidence="10" type="primary">EXOSC7</name>
    <name evidence="10" type="ORF">HDU87_000715</name>
</gene>
<dbReference type="Proteomes" id="UP001212152">
    <property type="component" value="Unassembled WGS sequence"/>
</dbReference>
<evidence type="ECO:0000313" key="11">
    <source>
        <dbReference type="Proteomes" id="UP001212152"/>
    </source>
</evidence>
<dbReference type="InterPro" id="IPR020568">
    <property type="entry name" value="Ribosomal_Su5_D2-typ_SF"/>
</dbReference>
<dbReference type="InterPro" id="IPR027408">
    <property type="entry name" value="PNPase/RNase_PH_dom_sf"/>
</dbReference>
<dbReference type="Pfam" id="PF03725">
    <property type="entry name" value="RNase_PH_C"/>
    <property type="match status" value="1"/>
</dbReference>
<dbReference type="InterPro" id="IPR036345">
    <property type="entry name" value="ExoRNase_PH_dom2_sf"/>
</dbReference>
<keyword evidence="4" id="KW-0963">Cytoplasm</keyword>
<comment type="similarity">
    <text evidence="3">Belongs to the RNase PH family.</text>
</comment>
<dbReference type="EMBL" id="JADGJQ010000011">
    <property type="protein sequence ID" value="KAJ3181697.1"/>
    <property type="molecule type" value="Genomic_DNA"/>
</dbReference>
<feature type="region of interest" description="Disordered" evidence="7">
    <location>
        <begin position="69"/>
        <end position="110"/>
    </location>
</feature>
<sequence length="325" mass="34269">MISVSERDYITKGVDRSVRADGRARLDFRDLNLETGMITQASGSCRVTLEGGTDVLVGVKVEVGSIEPDAEAAADADDIDDDGGARTAGGGGPGTDDTTGSSGGGTHARNRGRISCTVACSPSATRVFDPRDVESMCNEYSQLLNRVLNSAHGGVDLAALCIVPGSTCWVLNVDALVLDYGGGLLDAIFAATRGALHNTRIPRATVEQTDGRVEFEIEDEETEIVAGWEDVPLTVSMSKIGYRHIVDPTPLEELCSSARLTVAVNRRGNLCALQKGGEGGIEPSLLAEMVQTAKQLGQTLLSRHDTLLAAEARRIAKGVDPTGFR</sequence>
<accession>A0AAD5TQD3</accession>
<comment type="caution">
    <text evidence="10">The sequence shown here is derived from an EMBL/GenBank/DDBJ whole genome shotgun (WGS) entry which is preliminary data.</text>
</comment>
<evidence type="ECO:0000313" key="10">
    <source>
        <dbReference type="EMBL" id="KAJ3181697.1"/>
    </source>
</evidence>
<proteinExistence type="inferred from homology"/>
<dbReference type="GO" id="GO:0000467">
    <property type="term" value="P:exonucleolytic trimming to generate mature 3'-end of 5.8S rRNA from tricistronic rRNA transcript (SSU-rRNA, 5.8S rRNA, LSU-rRNA)"/>
    <property type="evidence" value="ECO:0007669"/>
    <property type="project" value="TreeGrafter"/>
</dbReference>
<feature type="domain" description="Exoribonuclease phosphorolytic" evidence="8">
    <location>
        <begin position="27"/>
        <end position="68"/>
    </location>
</feature>